<dbReference type="FunFam" id="3.60.20.30:FF:000001">
    <property type="entry name" value="Isoaspartyl peptidase/L-asparaginase"/>
    <property type="match status" value="1"/>
</dbReference>
<evidence type="ECO:0000256" key="8">
    <source>
        <dbReference type="ARBA" id="ARBA00061780"/>
    </source>
</evidence>
<dbReference type="GO" id="GO:0004067">
    <property type="term" value="F:asparaginase activity"/>
    <property type="evidence" value="ECO:0007669"/>
    <property type="project" value="UniProtKB-EC"/>
</dbReference>
<dbReference type="WBParaSite" id="ACRNAN_scaffold2460.g22736.t1">
    <property type="protein sequence ID" value="ACRNAN_scaffold2460.g22736.t1"/>
    <property type="gene ID" value="ACRNAN_scaffold2460.g22736"/>
</dbReference>
<dbReference type="PANTHER" id="PTHR10188">
    <property type="entry name" value="L-ASPARAGINASE"/>
    <property type="match status" value="1"/>
</dbReference>
<dbReference type="GO" id="GO:0033345">
    <property type="term" value="P:L-asparagine catabolic process via L-aspartate"/>
    <property type="evidence" value="ECO:0007669"/>
    <property type="project" value="TreeGrafter"/>
</dbReference>
<dbReference type="SUPFAM" id="SSF56235">
    <property type="entry name" value="N-terminal nucleophile aminohydrolases (Ntn hydrolases)"/>
    <property type="match status" value="1"/>
</dbReference>
<evidence type="ECO:0000256" key="1">
    <source>
        <dbReference type="ARBA" id="ARBA00000306"/>
    </source>
</evidence>
<keyword evidence="11" id="KW-0175">Coiled coil</keyword>
<proteinExistence type="inferred from homology"/>
<dbReference type="GO" id="GO:0008798">
    <property type="term" value="F:beta-aspartyl-peptidase activity"/>
    <property type="evidence" value="ECO:0007669"/>
    <property type="project" value="UniProtKB-EC"/>
</dbReference>
<dbReference type="InterPro" id="IPR000246">
    <property type="entry name" value="Peptidase_T2"/>
</dbReference>
<keyword evidence="12" id="KW-1185">Reference proteome</keyword>
<evidence type="ECO:0000256" key="4">
    <source>
        <dbReference type="ARBA" id="ARBA00022801"/>
    </source>
</evidence>
<keyword evidence="5" id="KW-0068">Autocatalytic cleavage</keyword>
<evidence type="ECO:0000256" key="7">
    <source>
        <dbReference type="ARBA" id="ARBA00054922"/>
    </source>
</evidence>
<accession>A0A914DEF6</accession>
<evidence type="ECO:0000256" key="9">
    <source>
        <dbReference type="PIRSR" id="PIRSR600246-1"/>
    </source>
</evidence>
<evidence type="ECO:0000313" key="12">
    <source>
        <dbReference type="Proteomes" id="UP000887540"/>
    </source>
</evidence>
<reference evidence="13" key="1">
    <citation type="submission" date="2022-11" db="UniProtKB">
        <authorList>
            <consortium name="WormBaseParasite"/>
        </authorList>
    </citation>
    <scope>IDENTIFICATION</scope>
</reference>
<keyword evidence="4" id="KW-0378">Hydrolase</keyword>
<evidence type="ECO:0000256" key="11">
    <source>
        <dbReference type="SAM" id="Coils"/>
    </source>
</evidence>
<feature type="binding site" evidence="10">
    <location>
        <begin position="430"/>
        <end position="433"/>
    </location>
    <ligand>
        <name>substrate</name>
    </ligand>
</feature>
<evidence type="ECO:0000256" key="10">
    <source>
        <dbReference type="PIRSR" id="PIRSR600246-2"/>
    </source>
</evidence>
<dbReference type="Pfam" id="PF01112">
    <property type="entry name" value="Asparaginase_2"/>
    <property type="match status" value="1"/>
</dbReference>
<protein>
    <submittedName>
        <fullName evidence="13">Asparaginase</fullName>
    </submittedName>
</protein>
<feature type="active site" description="Nucleophile" evidence="9">
    <location>
        <position position="402"/>
    </location>
</feature>
<evidence type="ECO:0000313" key="13">
    <source>
        <dbReference type="WBParaSite" id="ACRNAN_scaffold2460.g22736.t1"/>
    </source>
</evidence>
<dbReference type="AlphaFoldDB" id="A0A914DEF6"/>
<dbReference type="GO" id="GO:0005737">
    <property type="term" value="C:cytoplasm"/>
    <property type="evidence" value="ECO:0007669"/>
    <property type="project" value="TreeGrafter"/>
</dbReference>
<comment type="subunit">
    <text evidence="8">Heterodimer of an alpha and beta chain produced by autocleavage.</text>
</comment>
<sequence>MVMKRWMNCPVDEVSMGDNLTMVDEVSSGCSWWVNCTVGEVALNITFPGKIVLPIVHSYKDGHEITIPLISDEVKNFSHSVFNTIETKDQTVQRFLEGYQLSNKVFNSIKAKYSGALVQNIAKPKETDESFKVKRSLEKLEILDIFLEKDGNSTNVNQIFAKLGPQKDKISMNMRLSKEFLVQIDELKTNLNKSLNETQIHVTHLGLVKQMNATDALEKILNNKEELKEKLSNVSLVIHGGAGSIVAIPPPLWQSVKFALGVVAATGVANLLENGDAVKAAERATNALEDCFMFNAGKGAIFNEDGEHELEASIMDGYTGKAGAVACLRTIKNPISAAKKLMDKCRHVFLIAQPAEDFCSDLIKVDPHYYDTDIRWKQLVDIKAHPTPIQFCGFQRPNHPQTSGAVVKDSQGRLAAATSTGGVVNKMKGRIGDTSIIAAGTYADRNVAVSCTGNGEFFIRRAVAARVAVNYENTGKPIEVLCRDIIETDLKDCGTSGIIAVDKTGRIAVETNTRMFYGTFKDGLLVGDITNLDYEPLEIQLF</sequence>
<comment type="catalytic activity">
    <reaction evidence="6">
        <text>L-asparagine + H2O = L-aspartate + NH4(+)</text>
        <dbReference type="Rhea" id="RHEA:21016"/>
        <dbReference type="ChEBI" id="CHEBI:15377"/>
        <dbReference type="ChEBI" id="CHEBI:28938"/>
        <dbReference type="ChEBI" id="CHEBI:29991"/>
        <dbReference type="ChEBI" id="CHEBI:58048"/>
        <dbReference type="EC" id="3.5.1.1"/>
    </reaction>
</comment>
<name>A0A914DEF6_9BILA</name>
<dbReference type="Proteomes" id="UP000887540">
    <property type="component" value="Unplaced"/>
</dbReference>
<comment type="catalytic activity">
    <reaction evidence="1">
        <text>Cleavage of a beta-linked Asp residue from the N-terminus of a polypeptide.</text>
        <dbReference type="EC" id="3.4.19.5"/>
    </reaction>
</comment>
<keyword evidence="3" id="KW-0645">Protease</keyword>
<dbReference type="Gene3D" id="3.60.20.30">
    <property type="entry name" value="(Glycosyl)asparaginase"/>
    <property type="match status" value="1"/>
</dbReference>
<evidence type="ECO:0000256" key="6">
    <source>
        <dbReference type="ARBA" id="ARBA00049366"/>
    </source>
</evidence>
<evidence type="ECO:0000256" key="2">
    <source>
        <dbReference type="ARBA" id="ARBA00010872"/>
    </source>
</evidence>
<dbReference type="PANTHER" id="PTHR10188:SF42">
    <property type="entry name" value="SI:CH211-256M1.8"/>
    <property type="match status" value="1"/>
</dbReference>
<evidence type="ECO:0000256" key="5">
    <source>
        <dbReference type="ARBA" id="ARBA00022813"/>
    </source>
</evidence>
<comment type="similarity">
    <text evidence="2">Belongs to the Ntn-hydrolase family.</text>
</comment>
<organism evidence="12 13">
    <name type="scientific">Acrobeloides nanus</name>
    <dbReference type="NCBI Taxonomy" id="290746"/>
    <lineage>
        <taxon>Eukaryota</taxon>
        <taxon>Metazoa</taxon>
        <taxon>Ecdysozoa</taxon>
        <taxon>Nematoda</taxon>
        <taxon>Chromadorea</taxon>
        <taxon>Rhabditida</taxon>
        <taxon>Tylenchina</taxon>
        <taxon>Cephalobomorpha</taxon>
        <taxon>Cephaloboidea</taxon>
        <taxon>Cephalobidae</taxon>
        <taxon>Acrobeloides</taxon>
    </lineage>
</organism>
<feature type="binding site" evidence="10">
    <location>
        <begin position="452"/>
        <end position="455"/>
    </location>
    <ligand>
        <name>substrate</name>
    </ligand>
</feature>
<dbReference type="GO" id="GO:0006508">
    <property type="term" value="P:proteolysis"/>
    <property type="evidence" value="ECO:0007669"/>
    <property type="project" value="UniProtKB-KW"/>
</dbReference>
<evidence type="ECO:0000256" key="3">
    <source>
        <dbReference type="ARBA" id="ARBA00022670"/>
    </source>
</evidence>
<comment type="function">
    <text evidence="7">Has both L-asparaginase and beta-aspartyl peptidase activity. Does not have aspartylglucosaminidase activity and is inactive toward GlcNAc-L-Asn. Likewise, has no activity toward glutamine.</text>
</comment>
<feature type="coiled-coil region" evidence="11">
    <location>
        <begin position="210"/>
        <end position="237"/>
    </location>
</feature>
<dbReference type="InterPro" id="IPR029055">
    <property type="entry name" value="Ntn_hydrolases_N"/>
</dbReference>